<dbReference type="EMBL" id="PVZC01000001">
    <property type="protein sequence ID" value="PRY02660.1"/>
    <property type="molecule type" value="Genomic_DNA"/>
</dbReference>
<dbReference type="InterPro" id="IPR002397">
    <property type="entry name" value="Cyt_P450_B"/>
</dbReference>
<reference evidence="8 9" key="1">
    <citation type="submission" date="2018-03" db="EMBL/GenBank/DDBJ databases">
        <title>Genomic Encyclopedia of Archaeal and Bacterial Type Strains, Phase II (KMG-II): from individual species to whole genera.</title>
        <authorList>
            <person name="Goeker M."/>
        </authorList>
    </citation>
    <scope>NUCLEOTIDE SEQUENCE [LARGE SCALE GENOMIC DNA]</scope>
    <source>
        <strain evidence="8 9">DSM 45601</strain>
    </source>
</reference>
<dbReference type="GO" id="GO:0005506">
    <property type="term" value="F:iron ion binding"/>
    <property type="evidence" value="ECO:0007669"/>
    <property type="project" value="InterPro"/>
</dbReference>
<comment type="similarity">
    <text evidence="1 7">Belongs to the cytochrome P450 family.</text>
</comment>
<evidence type="ECO:0000256" key="1">
    <source>
        <dbReference type="ARBA" id="ARBA00010617"/>
    </source>
</evidence>
<keyword evidence="6 7" id="KW-0503">Monooxygenase</keyword>
<dbReference type="Gene3D" id="1.10.630.10">
    <property type="entry name" value="Cytochrome P450"/>
    <property type="match status" value="1"/>
</dbReference>
<evidence type="ECO:0008006" key="10">
    <source>
        <dbReference type="Google" id="ProtNLM"/>
    </source>
</evidence>
<name>A0A2T0QFK3_9ACTN</name>
<dbReference type="Pfam" id="PF00067">
    <property type="entry name" value="p450"/>
    <property type="match status" value="1"/>
</dbReference>
<evidence type="ECO:0000256" key="5">
    <source>
        <dbReference type="ARBA" id="ARBA00023004"/>
    </source>
</evidence>
<evidence type="ECO:0000256" key="6">
    <source>
        <dbReference type="ARBA" id="ARBA00023033"/>
    </source>
</evidence>
<dbReference type="SUPFAM" id="SSF48264">
    <property type="entry name" value="Cytochrome P450"/>
    <property type="match status" value="1"/>
</dbReference>
<dbReference type="FunFam" id="1.10.630.10:FF:000018">
    <property type="entry name" value="Cytochrome P450 monooxygenase"/>
    <property type="match status" value="1"/>
</dbReference>
<keyword evidence="2 7" id="KW-0349">Heme</keyword>
<protein>
    <recommendedName>
        <fullName evidence="10">Cytochrome P450</fullName>
    </recommendedName>
</protein>
<dbReference type="Proteomes" id="UP000237846">
    <property type="component" value="Unassembled WGS sequence"/>
</dbReference>
<dbReference type="CDD" id="cd11029">
    <property type="entry name" value="CYP107-like"/>
    <property type="match status" value="1"/>
</dbReference>
<dbReference type="PRINTS" id="PR00359">
    <property type="entry name" value="BP450"/>
</dbReference>
<sequence>MTTPADHAPATIDIMDSELLRDPYGGYSRLREQAPVMRISMMGGSPIWLVTRYDDVRAVLSGHGFANDAASVPGGTANLRADAMKSLGVDEDLLPYLKSVLETDPPDHTRLRKLVSRAFTVRRVAQLRPRVEEIAERLIAGLPEHAEDGAVDLIEHFAYPLPITVICELVGVAEEDRPTWRDAAAEIMTLKPGAMSRSTRIFVDQSYSLIERRRAHPQDDLVSALVRVQDEDGDRLTDREMVTMILTLVVAGHETTAHLIGTGTYALLTHPDQFALLREDPSLAPRAVHELMRWTGPVLGTRVRYATEDVEIGGTLIRRGEAVMASLAAANRDPREFGEPDRFDITREPGRAETHVGFGHGLHYCLGAALARQEGEVAFTALLRHHPGLALAVPADEVEWVPVPGLRRAARLPVRL</sequence>
<dbReference type="InterPro" id="IPR001128">
    <property type="entry name" value="Cyt_P450"/>
</dbReference>
<keyword evidence="4 7" id="KW-0560">Oxidoreductase</keyword>
<evidence type="ECO:0000256" key="7">
    <source>
        <dbReference type="RuleBase" id="RU000461"/>
    </source>
</evidence>
<dbReference type="PROSITE" id="PS00086">
    <property type="entry name" value="CYTOCHROME_P450"/>
    <property type="match status" value="1"/>
</dbReference>
<keyword evidence="5 7" id="KW-0408">Iron</keyword>
<dbReference type="GO" id="GO:0016705">
    <property type="term" value="F:oxidoreductase activity, acting on paired donors, with incorporation or reduction of molecular oxygen"/>
    <property type="evidence" value="ECO:0007669"/>
    <property type="project" value="InterPro"/>
</dbReference>
<dbReference type="OrthoDB" id="4133219at2"/>
<accession>A0A2T0QFK3</accession>
<dbReference type="InterPro" id="IPR036396">
    <property type="entry name" value="Cyt_P450_sf"/>
</dbReference>
<evidence type="ECO:0000313" key="8">
    <source>
        <dbReference type="EMBL" id="PRY02660.1"/>
    </source>
</evidence>
<dbReference type="GO" id="GO:0004497">
    <property type="term" value="F:monooxygenase activity"/>
    <property type="evidence" value="ECO:0007669"/>
    <property type="project" value="UniProtKB-KW"/>
</dbReference>
<evidence type="ECO:0000256" key="4">
    <source>
        <dbReference type="ARBA" id="ARBA00023002"/>
    </source>
</evidence>
<dbReference type="PANTHER" id="PTHR46696">
    <property type="entry name" value="P450, PUTATIVE (EUROFUNG)-RELATED"/>
    <property type="match status" value="1"/>
</dbReference>
<gene>
    <name evidence="8" type="ORF">CLV72_1011263</name>
</gene>
<keyword evidence="3 7" id="KW-0479">Metal-binding</keyword>
<proteinExistence type="inferred from homology"/>
<dbReference type="AlphaFoldDB" id="A0A2T0QFK3"/>
<comment type="caution">
    <text evidence="8">The sequence shown here is derived from an EMBL/GenBank/DDBJ whole genome shotgun (WGS) entry which is preliminary data.</text>
</comment>
<organism evidence="8 9">
    <name type="scientific">Allonocardiopsis opalescens</name>
    <dbReference type="NCBI Taxonomy" id="1144618"/>
    <lineage>
        <taxon>Bacteria</taxon>
        <taxon>Bacillati</taxon>
        <taxon>Actinomycetota</taxon>
        <taxon>Actinomycetes</taxon>
        <taxon>Streptosporangiales</taxon>
        <taxon>Allonocardiopsis</taxon>
    </lineage>
</organism>
<dbReference type="RefSeq" id="WP_106240614.1">
    <property type="nucleotide sequence ID" value="NZ_PVZC01000001.1"/>
</dbReference>
<keyword evidence="9" id="KW-1185">Reference proteome</keyword>
<evidence type="ECO:0000256" key="3">
    <source>
        <dbReference type="ARBA" id="ARBA00022723"/>
    </source>
</evidence>
<evidence type="ECO:0000256" key="2">
    <source>
        <dbReference type="ARBA" id="ARBA00022617"/>
    </source>
</evidence>
<dbReference type="GO" id="GO:0020037">
    <property type="term" value="F:heme binding"/>
    <property type="evidence" value="ECO:0007669"/>
    <property type="project" value="InterPro"/>
</dbReference>
<dbReference type="InterPro" id="IPR017972">
    <property type="entry name" value="Cyt_P450_CS"/>
</dbReference>
<dbReference type="PANTHER" id="PTHR46696:SF1">
    <property type="entry name" value="CYTOCHROME P450 YJIB-RELATED"/>
    <property type="match status" value="1"/>
</dbReference>
<evidence type="ECO:0000313" key="9">
    <source>
        <dbReference type="Proteomes" id="UP000237846"/>
    </source>
</evidence>